<reference evidence="8 9" key="1">
    <citation type="journal article" date="2019" name="Nat. Med.">
        <title>A library of human gut bacterial isolates paired with longitudinal multiomics data enables mechanistic microbiome research.</title>
        <authorList>
            <person name="Poyet M."/>
            <person name="Groussin M."/>
            <person name="Gibbons S.M."/>
            <person name="Avila-Pacheco J."/>
            <person name="Jiang X."/>
            <person name="Kearney S.M."/>
            <person name="Perrotta A.R."/>
            <person name="Berdy B."/>
            <person name="Zhao S."/>
            <person name="Lieberman T.D."/>
            <person name="Swanson P.K."/>
            <person name="Smith M."/>
            <person name="Roesemann S."/>
            <person name="Alexander J.E."/>
            <person name="Rich S.A."/>
            <person name="Livny J."/>
            <person name="Vlamakis H."/>
            <person name="Clish C."/>
            <person name="Bullock K."/>
            <person name="Deik A."/>
            <person name="Scott J."/>
            <person name="Pierce K.A."/>
            <person name="Xavier R.J."/>
            <person name="Alm E.J."/>
        </authorList>
    </citation>
    <scope>NUCLEOTIDE SEQUENCE [LARGE SCALE GENOMIC DNA]</scope>
    <source>
        <strain evidence="8 9">BIOML-A10</strain>
    </source>
</reference>
<dbReference type="InterPro" id="IPR033985">
    <property type="entry name" value="SusD-like_N"/>
</dbReference>
<dbReference type="SUPFAM" id="SSF48452">
    <property type="entry name" value="TPR-like"/>
    <property type="match status" value="1"/>
</dbReference>
<dbReference type="Gene3D" id="1.25.40.390">
    <property type="match status" value="1"/>
</dbReference>
<evidence type="ECO:0000313" key="9">
    <source>
        <dbReference type="Proteomes" id="UP000422221"/>
    </source>
</evidence>
<keyword evidence="4" id="KW-0472">Membrane</keyword>
<evidence type="ECO:0000256" key="4">
    <source>
        <dbReference type="ARBA" id="ARBA00023136"/>
    </source>
</evidence>
<sequence length="617" mass="70097">MKNYVNIFYTLSLGMCIMSLLGCDDEWLKPKPLSFYAPENTLVDAKGMRAALATCEKHIRSEFYGDGAPIITEHIFSEVAVEGTTDKTSPAQDLNLLIRPDANLNSPNSNRIGWYWDEEFKGVKYANTVISRIDDALYSSEAERNEILGTAYFFRAYYYYRLTHQFGDVPLILEEITYAKLDFYTTKRSVILQKMKEDMEFAVKWMPEIVDRGKVSRGAAYHLLTKINLALGLFDDAISSASAVIEDSRYALMKERFGKDKNDNTKNVIWDLHRPDNKCLAENTETLLLVVDKLGYNGSTGGISSMRQAVPYYGNTTNKILTPTGRTGITDRKDQDGSVEISLVMNYGRGIGRCRGTSYHTSQIWSDPNDLRHAKGNWMNMEDLVYNDPNLKKLKDPYYGKPLQLYTSAGKILCKDTIRSWYGWPHYKLFIDDPEHSLQPEGGNTDWYVFRLAETYLLRAEAYCWKGDEESLKKAAADLNEVRTRAGGASVQSSDVNIGVILDERARELFYEEPRKCELTRIAYLFAETGKPSESGKTYNTNDFSTDNYFYDRILAKNDFYNRGVMTVSGATYTISPYHVLWPIPASAINTNTQGRINQNLGYSGSENNIPPLESVY</sequence>
<evidence type="ECO:0000256" key="5">
    <source>
        <dbReference type="ARBA" id="ARBA00023237"/>
    </source>
</evidence>
<dbReference type="Pfam" id="PF07980">
    <property type="entry name" value="SusD_RagB"/>
    <property type="match status" value="1"/>
</dbReference>
<evidence type="ECO:0000259" key="6">
    <source>
        <dbReference type="Pfam" id="PF07980"/>
    </source>
</evidence>
<dbReference type="GO" id="GO:0009279">
    <property type="term" value="C:cell outer membrane"/>
    <property type="evidence" value="ECO:0007669"/>
    <property type="project" value="UniProtKB-SubCell"/>
</dbReference>
<feature type="domain" description="RagB/SusD" evidence="6">
    <location>
        <begin position="356"/>
        <end position="603"/>
    </location>
</feature>
<comment type="subcellular location">
    <subcellularLocation>
        <location evidence="1">Cell outer membrane</location>
    </subcellularLocation>
</comment>
<comment type="caution">
    <text evidence="8">The sequence shown here is derived from an EMBL/GenBank/DDBJ whole genome shotgun (WGS) entry which is preliminary data.</text>
</comment>
<dbReference type="Proteomes" id="UP000422221">
    <property type="component" value="Unassembled WGS sequence"/>
</dbReference>
<keyword evidence="3" id="KW-0732">Signal</keyword>
<dbReference type="Pfam" id="PF14322">
    <property type="entry name" value="SusD-like_3"/>
    <property type="match status" value="1"/>
</dbReference>
<dbReference type="EMBL" id="VWMK01000002">
    <property type="protein sequence ID" value="KAA3769382.1"/>
    <property type="molecule type" value="Genomic_DNA"/>
</dbReference>
<accession>A0A7J4XN70</accession>
<comment type="similarity">
    <text evidence="2">Belongs to the SusD family.</text>
</comment>
<dbReference type="AlphaFoldDB" id="A0A7J4XN70"/>
<dbReference type="RefSeq" id="WP_130058585.1">
    <property type="nucleotide sequence ID" value="NZ_JADNPJ010000016.1"/>
</dbReference>
<evidence type="ECO:0000256" key="2">
    <source>
        <dbReference type="ARBA" id="ARBA00006275"/>
    </source>
</evidence>
<evidence type="ECO:0000256" key="1">
    <source>
        <dbReference type="ARBA" id="ARBA00004442"/>
    </source>
</evidence>
<protein>
    <submittedName>
        <fullName evidence="8">RagB/SusD family nutrient uptake outer membrane protein</fullName>
    </submittedName>
</protein>
<dbReference type="InterPro" id="IPR012944">
    <property type="entry name" value="SusD_RagB_dom"/>
</dbReference>
<dbReference type="InterPro" id="IPR011990">
    <property type="entry name" value="TPR-like_helical_dom_sf"/>
</dbReference>
<feature type="domain" description="SusD-like N-terminal" evidence="7">
    <location>
        <begin position="86"/>
        <end position="229"/>
    </location>
</feature>
<evidence type="ECO:0000313" key="8">
    <source>
        <dbReference type="EMBL" id="KAA3769382.1"/>
    </source>
</evidence>
<evidence type="ECO:0000259" key="7">
    <source>
        <dbReference type="Pfam" id="PF14322"/>
    </source>
</evidence>
<keyword evidence="5" id="KW-0998">Cell outer membrane</keyword>
<name>A0A7J4XN70_9BACE</name>
<dbReference type="PROSITE" id="PS51257">
    <property type="entry name" value="PROKAR_LIPOPROTEIN"/>
    <property type="match status" value="1"/>
</dbReference>
<evidence type="ECO:0000256" key="3">
    <source>
        <dbReference type="ARBA" id="ARBA00022729"/>
    </source>
</evidence>
<proteinExistence type="inferred from homology"/>
<gene>
    <name evidence="8" type="ORF">F3F73_02870</name>
</gene>
<organism evidence="8 9">
    <name type="scientific">Bacteroides salyersiae</name>
    <dbReference type="NCBI Taxonomy" id="291644"/>
    <lineage>
        <taxon>Bacteria</taxon>
        <taxon>Pseudomonadati</taxon>
        <taxon>Bacteroidota</taxon>
        <taxon>Bacteroidia</taxon>
        <taxon>Bacteroidales</taxon>
        <taxon>Bacteroidaceae</taxon>
        <taxon>Bacteroides</taxon>
    </lineage>
</organism>